<dbReference type="Pfam" id="PF08385">
    <property type="entry name" value="DHC_N1"/>
    <property type="match status" value="1"/>
</dbReference>
<dbReference type="Pfam" id="PF17852">
    <property type="entry name" value="Dynein_AAA_lid"/>
    <property type="match status" value="1"/>
</dbReference>
<dbReference type="InterPro" id="IPR041466">
    <property type="entry name" value="Dynein_AAA5_ext"/>
</dbReference>
<dbReference type="InterPro" id="IPR026983">
    <property type="entry name" value="DHC"/>
</dbReference>
<dbReference type="Gene3D" id="3.10.490.20">
    <property type="match status" value="1"/>
</dbReference>
<dbReference type="PANTHER" id="PTHR45703:SF32">
    <property type="entry name" value="DYNEINS HEAVY CHAIN"/>
    <property type="match status" value="1"/>
</dbReference>
<feature type="region of interest" description="Disordered" evidence="21">
    <location>
        <begin position="3207"/>
        <end position="3230"/>
    </location>
</feature>
<dbReference type="PROSITE" id="PS50115">
    <property type="entry name" value="ARFGAP"/>
    <property type="match status" value="1"/>
</dbReference>
<dbReference type="Gene3D" id="1.10.472.130">
    <property type="match status" value="1"/>
</dbReference>
<evidence type="ECO:0000256" key="16">
    <source>
        <dbReference type="ARBA" id="ARBA00054075"/>
    </source>
</evidence>
<dbReference type="SMART" id="SM00105">
    <property type="entry name" value="ArfGap"/>
    <property type="match status" value="1"/>
</dbReference>
<dbReference type="InterPro" id="IPR041589">
    <property type="entry name" value="DNAH3_AAA_lid_1"/>
</dbReference>
<dbReference type="EMBL" id="DAKRPA010000076">
    <property type="protein sequence ID" value="DAZ99820.1"/>
    <property type="molecule type" value="Genomic_DNA"/>
</dbReference>
<keyword evidence="4" id="KW-0963">Cytoplasm</keyword>
<feature type="compositionally biased region" description="Polar residues" evidence="21">
    <location>
        <begin position="5009"/>
        <end position="5021"/>
    </location>
</feature>
<dbReference type="Pfam" id="PF18199">
    <property type="entry name" value="Dynein_C"/>
    <property type="match status" value="1"/>
</dbReference>
<dbReference type="Gene3D" id="6.10.140.1060">
    <property type="match status" value="1"/>
</dbReference>
<dbReference type="Gene3D" id="1.10.8.720">
    <property type="entry name" value="Region D6 of dynein motor"/>
    <property type="match status" value="1"/>
</dbReference>
<feature type="compositionally biased region" description="Low complexity" evidence="21">
    <location>
        <begin position="5282"/>
        <end position="5295"/>
    </location>
</feature>
<sequence>MSSFDDVEYLVQWIRDRISLPGYQAKSWTSTDLTTVKEFVESTNIPALFITQQNGLLVVSTNAPRGAQTVMYFVKNGQVVISPANVTELLQYGTVGRDGIASLLHLMNAFYLQRLQANKSWPESIQKEFTGQFYRFMSSLTETVSRGCGKTVLYLPPVNPDKFNYKDKDLVQQLESTVIHWTRQIKEVINNQDNAHDAEGAGPLEEIKFWEHRTQDLSGITDQLNRQGVKEIVEILRAAKSSYLQPFETLSQIIKQGSIEANDNLMFLKKLSPVCEDISNAQPEEIPLMLPKLLNFIRLIWSYSRYYNTEDRITSLLRKVSNEIIVVCCKKISLQDIFDGNVEASVRHLEQSIQCGVAWKQIYHRAVQAVNTTAATPDRRWTFDETGIFAQIDAFVQRCRELLEVCEGQIQFARKGKDGKREALPTFGGNRGLEIVKSLRGIEAQFENQIDRLRKLDYDILDVKITSWHSDFNTFKNGVKDLEAMTQNVINGAFESVSTISAGVDLILAFQKIAQREAIKRCVEKRTIDIFTMFKSIVATVRNLFEKNKSAPPLSPTEPQFAGAALWARSLLLRVSEDLVRLQELSSVSNGAEKDEAQAFYDGLRLVVNEYIQRKYHDWIEDLNTLGSVNLNSRLESPLMTKSGSAMDGVTAAAQAAAATAGQPSAQAGKDNFNLNAQNRNNDHNILQNTEKTLIGRAKKGFLHCNFDRPLLNLFAEVHYWQFFNGEIQIPYMAHDICNQKEQLRVLREHVMLVVRDYNRILLELSSTERRLFEDIIRKLDRRIQPGLQKLTWVSKGIVEWYVADCRKHCENTYKIVQEFQENKDIVAKNCKMISSLMHIFIERNTVYDEGVFEAKQQVHRKEIEKKLRESYHTISSTMSATYQHFASGPPEVQREWNRFVERSDKMLEDALRQSVKKSLQELSKAINGDAKTDPRPLFRVHVVLEDGKVEFKPFMVDLTQMVNMIAKEVFTVISVVPRLTASLQANTASSAMAASNQTTESSAANPVIEATAEPKTDGAEKSDATSSATAVGDNQAIAVDPVSPSKVELAMLSNFYQSIFNDEEILKVLVHIMNGMSSSATELQKYLGYWDKYKLLWNQDKQAFIRRYAKANRPLQQFRADIERYREQQTSIQNEDLTNTINFIQIDTHFLKASLVEHTVQWIGKLTGLLNQTAHDELKELINMMKEHTKKLQIKPLNLDHLGESIRLLQDIKEQMPSVQGRFDPLHQKYDLLAEFDVQTTDEEQRGLQNLKTNWEAYELMLIEANTMLQKCKISMKQSLQDSVAELNTIMSDLRAEAESTLPYSGDQQSAAAHAILVEFEKKMEATRVRQSALKKGLEIFGIEESKNEGFQQTEKEIELLQLIWTLTDEWEIVWASWKNKIFYEIEVESMESTAAQFYKKVVKYGKDMKTWSVWSSMKNKIEQFRQTLPLILDLKSPALRPRHWAQLKEEMGKSFDTESTSFTLERVFSLGFHLHAEFISTLSANAGKELSIEQALDGIEKRWNGIDVDIGEYKGVYYKIKSADDLFTALEDDQVQLSTMKASPFFASFDTRILYWEKALSHMSEVIETMLSVQRCWIYLESIFMASEDIRKQLPIESTLFDEVNTAYCRVTEGMAKTKNALRATQEQGVLETLLTMQEKLDQIQKCLDQYLETKRMLFPRFYFLSNDDLLEILGHQKDPDQVQKHIKKCFEAIKTLYLIPPGTRGNMTFEALGMNSPCSEQVLFASNVVIAGAVEGWLQRVESAMISTLEKVFAQCLIGYKGKKEKWIKDFPGQLLITCGQTAWTNECIKALNEVSKGDKKALKTLKKKWISYLNKLADMVRGQLSSIERKKVVALITIEIHSRDVIDRLVKQNCKSVNDFDWLMQLRFYFNKELGESGICEVKQTVTSLQYSYEYQGNNGRLVITPLTDRCVLTMTTALHLNRGGNPLGPAGTGKTETVKDLGKNLAKYVIVFNCSDGLDYKSVGRMFSGLVQSGGWGCFDEFNRIEIEVLSVVAQQVLTIMQALTSKAPSLMFLGTMIKCNHNMGIFITMNPGYAGRTELPDNLKALMRPCAMMVPDLALIAEVMLQAEGFRDAKTLAKKTTTLYGLMIQQLSKQDHYDFGLRSLKAVLNMAGALKREDPNLQEENILLRALRDMNMPKFIREDAALFRLLLGDLFPGVELPVTDYGKLQGTIEQELAEQKLQVHPGIVFKTIQLYESQVTRHCNMIVGQTMAGKSTTWKTLQAAKTTLARDGVQGYMPVRVQVLNPKSISLNEIYGVYDLSTFEWIDGILSAIFRSLAADERAEEKWIMLDGPVDTLWIESMNSVMDDNKVLTLINGDRISMSPSMALLFEVQDLAVASPATVSRAGMVYMDVEDLGWRPFVTTWLMTTIREQEERDLLQALFEKYLEKVLKVKLTDVTELIPVTTFNSVRSFCNLYNALATFDNGVDKATCGDKFGQMVEKWFLFCLTWSVMAAANEDGRKKFDFCLRDIDTVYPPLKTAYDFFVDPSTREFKLWDERLPPNFRLAPNTPFHKIMVPTIDTLRYGFLLQTMLTAGIHTMLVGETGVGKTTVVLKEIDNLSDAYQRLVMNFSSATSSATTQDVIENVMEKRSLNRFGPVGGKKLVTFIDDLNMPTKDLFGSQPPLELLRQWMDYSCWYDRKKQTLKYFIDMQIVAAMGPPGGGRSVISSRFQSRFNLVNMTIPEQAQLKRIFEMMLVPKLAEFDDEIKPLGVPLVAATIELYQNVLEVFLPTPANCHYLFNLRDMAKVVQGLLLADKHNVASRDACLRLWVHESLRVFSDRLTSHEDRQLFKKKIDDLLGVNFQTDWARLMQAAPERLKENGPLFTYIFSTAGGGGDDPSAPPRYAEVMDMKLLKTFVEEQLENHNAEPGFIPMNLVMFSDALMHILRIHRQLMTPRGNLLLVGVGGSGRQSLTRLAAFTGGFKVFQIEVVKNYRSIEFHDDIKKLYQLVGVQEQKTVFLFSDTQIKSESFVEDLNNILSSGEIPGLFEKDEQASMMDGVRARARAQGIKETKEAMWSFFISEVRRNLHVVLAFSPIGKAFRNRCRQFPSLVNNTTIDWFHEWPIDALQEVGMKFLEEKNVATDKQRPKVASVFAIVHSSVALASSQVLATMKRHNYVTPTNYLSLVTGYVDLLSEKSAAILDTRDKLKNGLAKLEESRLQVEEMSKQLEQRKIVVAQKNKDCSDLLVVIVSERRVADEQRKQVEADSERISKEESETKKIADDAQKDLDEALPALQRAMAEVENLDKKAIAEVKVYSQPPEAVSMVMCAVMILFGLQPTWAQAKSKMNDVNFLVQIKTFDKDSIRDKTITALKKYTSKPTFQPETVRKVSSAAGALCSWVLAMEVYSSVFRVVAPKKELLKKSQQALAIKQKDLQVAKEKLQEVTEKVEALKRQYDSSVSEKNALREEAELLELKLSRAEQLVKGLAGERERWQVSIADKNESLVNVVGDALVAAAFISYAGPFDSFYRASLVDTWMNRVIQQGLPISPKFTFTEFLADPTDVRSWNAQGLPRDALSTENGVITTRGKRWPLMIDPQGQANKWIKSMEGTRLEVVDPMMKDLLRKLENGIRFGSPVLMQDILEELDPSLEPILNKSIVKMGNREVLRLGDKELDYNRDFRFYLTTKLHNPHYTPEVSTKTTIVNFVVKEQGLEAQLLGITVQLEEPALEEQKSDLVIRVAAAKKKLIDLENEILRLLSAAKGSLLDDESLVTTLNASKSTSEEVTSQLIISEETEKKIDAARMGYAKVALRSSTLYFVLNDMTSVDPMYQFSLDSYVSLFKDSIVKSRNLKNQGALSEELTERINAINDYHTYAVYAYACRGLFERHKLLFSLQLCVRVLQSMNKMPLDEYEFLLKGGNSITQEEKVTNVASDFLSDFAWAAIVELNRLPRFHGLVSSFEQSTKSWKSWYQSSTPEIEPLPGDWDGKCNELQRMLLLRCIRPDRLSIQAARFTASNLGAQFVDPPPFDLRAIYETSNYKTPLIFVLSPGVDPTNSLMALADSLHKKVENCALGQGQASIAEAMLARGLDAGNWVFLANCHLMLSWAPTLEKLIDNFCAATAHVNPNFRLWLTSDPNPKFPIAVLQRGIKMTTEPPRGLKANLLRLYNTITPDKFQRCHQHKKYRRLLFCLCWFHSLLLERRKFNNLGWNIPYDFNESDFAISEDVLAIYLDEYEDTPWDALKYLVAQANYGGRVTDDWDRRLMLVYINQFFAEDILQVDNVPLSESEYYFVPDDGDLLSYVDYIRQLPLDDPPTAFGQHPNAQIASQIDDGRELLSTILSLQAMGVAEGGKGNDDKVLTLLQNLKESVPDVFDLPTIKLTLSTRTDPDALKTVLVQELERYNKLLACIRSQLVALEKGIQGSVVITPELEAVYNAMLLGSVPQAWSFCYPSLKPLGAWTHDLKLRCEQMNKWATHNIPAVFWLSGFTYPTGFLTALLQTAARKNGISIDSLNWEFVVMNQNENALTTGPKDGAYVKGLILEGARWDFDHDCLAEPNPMELNCGMPILHFKPVETKKKSAKGLYSCPLYLYPLRTGTRERPSFMIAVDLKSGPGKSPDIMTSTTADEKRQDERRVKELREFQRGHPANKRCFDCNEMMPQYVCLDFNTFVCTSCSGIHREFAHRVKSISMSKFTETEVKNMLKFGGNEAAQKYWRAKFDSGFRPHGSTDGEKIRNFIRLTYIDRRWVYESPRDSKRNEDQPQSSPTPSKSSKSKKTSYDFFNSPSPATSSKPAASFDAFGSNDFNQSQQQSAGFAQFGDFSNFSNNTKQQNDFGNFSGSSSSAGGFADFDSFEGSSATRTSSGSSFKIAPPSGARTASRDLAPVKTSVPAPPSDFMAFSPDKPADKDPFGFDSTPTAPAARPTSVSFDAFGSAPAPSNASAFDAFGAPSSTKSAPAFDAFCSAPQTTPATSGFDAFGSAAAKPASTAAAFDAFGSPATRPTSTSFDAFGAAPATPASPGFGNFTSASSSASDPFAFSPRTSSGNTATPAASTTSAGPFGGFGQRTTSGSSAQPTATADPFGGFGQRTASGNAPKPAAPVNMSDPFSAFSPRASSGSNAQPTSPNDPFGSISPRTASGTAKPAEPQAAAVSADPFAAFEGISSGGSSIENAFGSSANSQQSASAFGGFGASAAPSADPFATAGPSGGSGSKNNSFGNANPAGAQQGFGGGMAGFQNQPANNTQPWNASPYGGNASGQFGGHPPTHPAPVQQHQMFPGQGHSAPQQNAQQWNASPYGQQQQQQPVNAAPAPPAPAKTADAIKDPFAALNIGGDFGLSNMGSTSRNSSSGSMPPHPPMPGFTAAANPGSKNSSFTGVGQPAATGSRGNSFGTAAPQMNNHFGMGGQAFGAPMQSQSPAASFSYPAQQSGSKNNSFTQPVGGFGAAPTSSAAASNPFDMF</sequence>
<feature type="coiled-coil region" evidence="20">
    <location>
        <begin position="3679"/>
        <end position="3706"/>
    </location>
</feature>
<feature type="compositionally biased region" description="Polar residues" evidence="21">
    <location>
        <begin position="5226"/>
        <end position="5236"/>
    </location>
</feature>
<dbReference type="Gene3D" id="1.20.140.100">
    <property type="entry name" value="Dynein heavy chain, N-terminal domain 2"/>
    <property type="match status" value="1"/>
</dbReference>
<dbReference type="Pfam" id="PF25007">
    <property type="entry name" value="DYH2-5-8_CC"/>
    <property type="match status" value="1"/>
</dbReference>
<dbReference type="InterPro" id="IPR056759">
    <property type="entry name" value="DYH2-5-8_CC"/>
</dbReference>
<dbReference type="InterPro" id="IPR001164">
    <property type="entry name" value="ArfGAP_dom"/>
</dbReference>
<feature type="compositionally biased region" description="Polar residues" evidence="21">
    <location>
        <begin position="5328"/>
        <end position="5342"/>
    </location>
</feature>
<keyword evidence="7" id="KW-0547">Nucleotide-binding</keyword>
<feature type="compositionally biased region" description="Low complexity" evidence="21">
    <location>
        <begin position="4799"/>
        <end position="4811"/>
    </location>
</feature>
<dbReference type="InterPro" id="IPR013594">
    <property type="entry name" value="Dynein_heavy_tail"/>
</dbReference>
<dbReference type="InterPro" id="IPR042222">
    <property type="entry name" value="Dynein_2_N"/>
</dbReference>
<evidence type="ECO:0000313" key="24">
    <source>
        <dbReference type="Proteomes" id="UP001146120"/>
    </source>
</evidence>
<keyword evidence="19" id="KW-0862">Zinc</keyword>
<keyword evidence="14" id="KW-0206">Cytoskeleton</keyword>
<keyword evidence="5" id="KW-0493">Microtubule</keyword>
<feature type="compositionally biased region" description="Polar residues" evidence="21">
    <location>
        <begin position="5057"/>
        <end position="5070"/>
    </location>
</feature>
<keyword evidence="8" id="KW-0067">ATP-binding</keyword>
<feature type="region of interest" description="Disordered" evidence="21">
    <location>
        <begin position="4977"/>
        <end position="5093"/>
    </location>
</feature>
<organism evidence="23 24">
    <name type="scientific">Lagenidium giganteum</name>
    <dbReference type="NCBI Taxonomy" id="4803"/>
    <lineage>
        <taxon>Eukaryota</taxon>
        <taxon>Sar</taxon>
        <taxon>Stramenopiles</taxon>
        <taxon>Oomycota</taxon>
        <taxon>Peronosporomycetes</taxon>
        <taxon>Pythiales</taxon>
        <taxon>Pythiaceae</taxon>
    </lineage>
</organism>
<evidence type="ECO:0000256" key="12">
    <source>
        <dbReference type="ARBA" id="ARBA00023069"/>
    </source>
</evidence>
<evidence type="ECO:0000313" key="23">
    <source>
        <dbReference type="EMBL" id="DAZ99820.1"/>
    </source>
</evidence>
<dbReference type="InterPro" id="IPR013602">
    <property type="entry name" value="Dynein_heavy_linker"/>
</dbReference>
<feature type="region of interest" description="Disordered" evidence="21">
    <location>
        <begin position="4697"/>
        <end position="4740"/>
    </location>
</feature>
<evidence type="ECO:0000256" key="1">
    <source>
        <dbReference type="ARBA" id="ARBA00004230"/>
    </source>
</evidence>
<dbReference type="FunFam" id="1.20.140.100:FF:000006">
    <property type="entry name" value="dynein heavy chain 2, axonemal"/>
    <property type="match status" value="1"/>
</dbReference>
<keyword evidence="12" id="KW-0969">Cilium</keyword>
<feature type="compositionally biased region" description="Low complexity" evidence="21">
    <location>
        <begin position="4729"/>
        <end position="4740"/>
    </location>
</feature>
<dbReference type="GO" id="GO:0045505">
    <property type="term" value="F:dynein intermediate chain binding"/>
    <property type="evidence" value="ECO:0007669"/>
    <property type="project" value="InterPro"/>
</dbReference>
<proteinExistence type="inferred from homology"/>
<evidence type="ECO:0000256" key="4">
    <source>
        <dbReference type="ARBA" id="ARBA00022490"/>
    </source>
</evidence>
<feature type="coiled-coil region" evidence="20">
    <location>
        <begin position="3367"/>
        <end position="3436"/>
    </location>
</feature>
<evidence type="ECO:0000256" key="11">
    <source>
        <dbReference type="ARBA" id="ARBA00023054"/>
    </source>
</evidence>
<dbReference type="InterPro" id="IPR041228">
    <property type="entry name" value="Dynein_C"/>
</dbReference>
<dbReference type="InterPro" id="IPR041658">
    <property type="entry name" value="AAA_lid_11"/>
</dbReference>
<dbReference type="InterPro" id="IPR035699">
    <property type="entry name" value="AAA_6"/>
</dbReference>
<dbReference type="InterPro" id="IPR035706">
    <property type="entry name" value="AAA_9"/>
</dbReference>
<protein>
    <recommendedName>
        <fullName evidence="18">Dynein-1, subspecies f</fullName>
    </recommendedName>
</protein>
<dbReference type="GO" id="GO:0008270">
    <property type="term" value="F:zinc ion binding"/>
    <property type="evidence" value="ECO:0007669"/>
    <property type="project" value="UniProtKB-KW"/>
</dbReference>
<dbReference type="GO" id="GO:0005524">
    <property type="term" value="F:ATP binding"/>
    <property type="evidence" value="ECO:0007669"/>
    <property type="project" value="UniProtKB-KW"/>
</dbReference>
<dbReference type="FunFam" id="3.20.180.20:FF:000001">
    <property type="entry name" value="Dynein axonemal heavy chain 5"/>
    <property type="match status" value="1"/>
</dbReference>
<dbReference type="FunFam" id="1.10.8.720:FF:000001">
    <property type="entry name" value="dynein heavy chain 7, axonemal"/>
    <property type="match status" value="1"/>
</dbReference>
<dbReference type="InterPro" id="IPR042228">
    <property type="entry name" value="Dynein_linker_3"/>
</dbReference>
<dbReference type="Pfam" id="PF18198">
    <property type="entry name" value="AAA_lid_11"/>
    <property type="match status" value="1"/>
</dbReference>
<dbReference type="GO" id="GO:0005096">
    <property type="term" value="F:GTPase activator activity"/>
    <property type="evidence" value="ECO:0007669"/>
    <property type="project" value="InterPro"/>
</dbReference>
<dbReference type="Gene3D" id="1.10.8.710">
    <property type="match status" value="1"/>
</dbReference>
<keyword evidence="6" id="KW-0677">Repeat</keyword>
<reference evidence="23" key="1">
    <citation type="submission" date="2022-11" db="EMBL/GenBank/DDBJ databases">
        <authorList>
            <person name="Morgan W.R."/>
            <person name="Tartar A."/>
        </authorList>
    </citation>
    <scope>NUCLEOTIDE SEQUENCE</scope>
    <source>
        <strain evidence="23">ARSEF 373</strain>
    </source>
</reference>
<dbReference type="Gene3D" id="1.20.920.30">
    <property type="match status" value="1"/>
</dbReference>
<dbReference type="Pfam" id="PF08393">
    <property type="entry name" value="DHC_N2"/>
    <property type="match status" value="1"/>
</dbReference>
<dbReference type="FunFam" id="1.20.58.1120:FF:000001">
    <property type="entry name" value="dynein heavy chain 2, axonemal"/>
    <property type="match status" value="1"/>
</dbReference>
<evidence type="ECO:0000256" key="8">
    <source>
        <dbReference type="ARBA" id="ARBA00022840"/>
    </source>
</evidence>
<evidence type="ECO:0000256" key="6">
    <source>
        <dbReference type="ARBA" id="ARBA00022737"/>
    </source>
</evidence>
<evidence type="ECO:0000256" key="3">
    <source>
        <dbReference type="ARBA" id="ARBA00008887"/>
    </source>
</evidence>
<dbReference type="PANTHER" id="PTHR45703">
    <property type="entry name" value="DYNEIN HEAVY CHAIN"/>
    <property type="match status" value="1"/>
</dbReference>
<dbReference type="Gene3D" id="1.20.1270.280">
    <property type="match status" value="1"/>
</dbReference>
<dbReference type="Pfam" id="PF03028">
    <property type="entry name" value="Dynein_heavy"/>
    <property type="match status" value="1"/>
</dbReference>
<dbReference type="InterPro" id="IPR038508">
    <property type="entry name" value="ArfGAP_dom_sf"/>
</dbReference>
<dbReference type="InterPro" id="IPR037278">
    <property type="entry name" value="ARFGAP/RecO"/>
</dbReference>
<feature type="domain" description="Arf-GAP" evidence="22">
    <location>
        <begin position="4578"/>
        <end position="4700"/>
    </location>
</feature>
<dbReference type="FunFam" id="1.10.8.710:FF:000001">
    <property type="entry name" value="Dynein axonemal heavy chain 2"/>
    <property type="match status" value="1"/>
</dbReference>
<dbReference type="InterPro" id="IPR043157">
    <property type="entry name" value="Dynein_AAA1S"/>
</dbReference>
<dbReference type="FunFam" id="3.10.490.20:FF:000008">
    <property type="entry name" value="dynein heavy chain 2, axonemal"/>
    <property type="match status" value="1"/>
</dbReference>
<feature type="compositionally biased region" description="Low complexity" evidence="21">
    <location>
        <begin position="5387"/>
        <end position="5396"/>
    </location>
</feature>
<dbReference type="GO" id="GO:0036159">
    <property type="term" value="P:inner dynein arm assembly"/>
    <property type="evidence" value="ECO:0007669"/>
    <property type="project" value="UniProtKB-ARBA"/>
</dbReference>
<keyword evidence="13" id="KW-0505">Motor protein</keyword>
<dbReference type="InterPro" id="IPR043160">
    <property type="entry name" value="Dynein_C_barrel"/>
</dbReference>
<dbReference type="GO" id="GO:0031514">
    <property type="term" value="C:motile cilium"/>
    <property type="evidence" value="ECO:0007669"/>
    <property type="project" value="UniProtKB-SubCell"/>
</dbReference>
<dbReference type="GO" id="GO:0036156">
    <property type="term" value="C:inner dynein arm"/>
    <property type="evidence" value="ECO:0007669"/>
    <property type="project" value="UniProtKB-ARBA"/>
</dbReference>
<dbReference type="FunFam" id="1.10.287.2620:FF:000002">
    <property type="entry name" value="Dynein heavy chain 2, axonemal"/>
    <property type="match status" value="1"/>
</dbReference>
<keyword evidence="19" id="KW-0479">Metal-binding</keyword>
<dbReference type="Gene3D" id="1.10.8.1220">
    <property type="match status" value="1"/>
</dbReference>
<dbReference type="InterPro" id="IPR042219">
    <property type="entry name" value="AAA_lid_11_sf"/>
</dbReference>
<dbReference type="GO" id="GO:0060294">
    <property type="term" value="P:cilium movement involved in cell motility"/>
    <property type="evidence" value="ECO:0007669"/>
    <property type="project" value="UniProtKB-ARBA"/>
</dbReference>
<evidence type="ECO:0000256" key="14">
    <source>
        <dbReference type="ARBA" id="ARBA00023212"/>
    </source>
</evidence>
<evidence type="ECO:0000256" key="10">
    <source>
        <dbReference type="ARBA" id="ARBA00023017"/>
    </source>
</evidence>
<dbReference type="Gene3D" id="1.10.220.150">
    <property type="entry name" value="Arf GTPase activating protein"/>
    <property type="match status" value="1"/>
</dbReference>
<dbReference type="InterPro" id="IPR003593">
    <property type="entry name" value="AAA+_ATPase"/>
</dbReference>
<reference evidence="23" key="2">
    <citation type="journal article" date="2023" name="Microbiol Resour">
        <title>Decontamination and Annotation of the Draft Genome Sequence of the Oomycete Lagenidium giganteum ARSEF 373.</title>
        <authorList>
            <person name="Morgan W.R."/>
            <person name="Tartar A."/>
        </authorList>
    </citation>
    <scope>NUCLEOTIDE SEQUENCE</scope>
    <source>
        <strain evidence="23">ARSEF 373</strain>
    </source>
</reference>
<dbReference type="FunFam" id="3.40.50.300:FF:002141">
    <property type="entry name" value="Dynein heavy chain"/>
    <property type="match status" value="1"/>
</dbReference>
<evidence type="ECO:0000256" key="13">
    <source>
        <dbReference type="ARBA" id="ARBA00023175"/>
    </source>
</evidence>
<dbReference type="SUPFAM" id="SSF57863">
    <property type="entry name" value="ArfGap/RecO-like zinc finger"/>
    <property type="match status" value="1"/>
</dbReference>
<feature type="coiled-coil region" evidence="20">
    <location>
        <begin position="3151"/>
        <end position="3178"/>
    </location>
</feature>
<dbReference type="Gene3D" id="1.10.287.2620">
    <property type="match status" value="1"/>
</dbReference>
<dbReference type="InterPro" id="IPR027417">
    <property type="entry name" value="P-loop_NTPase"/>
</dbReference>
<keyword evidence="24" id="KW-1185">Reference proteome</keyword>
<comment type="function">
    <text evidence="16">Force generating protein of eukaryotic cilia and flagella. Produces force towards the minus ends of microtubules. Dynein has ATPase activity; the force-producing power stroke is thought to occur on release of ADP. Required for assembly of the I1 inner arm complex and its targeting to the appropriate axoneme location. Also required for phototaxis.</text>
</comment>
<dbReference type="Pfam" id="PF17857">
    <property type="entry name" value="AAA_lid_1"/>
    <property type="match status" value="1"/>
</dbReference>
<keyword evidence="11 20" id="KW-0175">Coiled coil</keyword>
<name>A0AAV2Z0I8_9STRA</name>
<evidence type="ECO:0000256" key="18">
    <source>
        <dbReference type="ARBA" id="ARBA00077719"/>
    </source>
</evidence>
<comment type="caution">
    <text evidence="23">The sequence shown here is derived from an EMBL/GenBank/DDBJ whole genome shotgun (WGS) entry which is preliminary data.</text>
</comment>
<dbReference type="Pfam" id="PF01412">
    <property type="entry name" value="ArfGap"/>
    <property type="match status" value="1"/>
</dbReference>
<dbReference type="FunFam" id="3.40.50.300:FF:000044">
    <property type="entry name" value="Dynein heavy chain 5, axonemal"/>
    <property type="match status" value="1"/>
</dbReference>
<dbReference type="FunFam" id="1.20.920.30:FF:000002">
    <property type="entry name" value="Dynein axonemal heavy chain 3"/>
    <property type="match status" value="1"/>
</dbReference>
<evidence type="ECO:0000256" key="9">
    <source>
        <dbReference type="ARBA" id="ARBA00022846"/>
    </source>
</evidence>
<dbReference type="GO" id="GO:0005874">
    <property type="term" value="C:microtubule"/>
    <property type="evidence" value="ECO:0007669"/>
    <property type="project" value="UniProtKB-KW"/>
</dbReference>
<evidence type="ECO:0000256" key="21">
    <source>
        <dbReference type="SAM" id="MobiDB-lite"/>
    </source>
</evidence>
<feature type="region of interest" description="Disordered" evidence="21">
    <location>
        <begin position="5144"/>
        <end position="5261"/>
    </location>
</feature>
<dbReference type="FunFam" id="3.40.50.300:FF:000153">
    <property type="entry name" value="Dynein axonemal heavy chain 1"/>
    <property type="match status" value="1"/>
</dbReference>
<keyword evidence="15" id="KW-0966">Cell projection</keyword>
<dbReference type="FunFam" id="3.40.50.300:FF:000049">
    <property type="entry name" value="Dynein, axonemal, heavy chain 5"/>
    <property type="match status" value="1"/>
</dbReference>
<feature type="compositionally biased region" description="Low complexity" evidence="21">
    <location>
        <begin position="5155"/>
        <end position="5169"/>
    </location>
</feature>
<dbReference type="Pfam" id="PF12780">
    <property type="entry name" value="AAA_8"/>
    <property type="match status" value="1"/>
</dbReference>
<dbReference type="FunFam" id="1.10.8.1220:FF:000001">
    <property type="entry name" value="Dynein axonemal heavy chain 5"/>
    <property type="match status" value="1"/>
</dbReference>
<evidence type="ECO:0000256" key="2">
    <source>
        <dbReference type="ARBA" id="ARBA00004430"/>
    </source>
</evidence>
<dbReference type="SUPFAM" id="SSF52540">
    <property type="entry name" value="P-loop containing nucleoside triphosphate hydrolases"/>
    <property type="match status" value="4"/>
</dbReference>
<feature type="compositionally biased region" description="Polar residues" evidence="21">
    <location>
        <begin position="5355"/>
        <end position="5380"/>
    </location>
</feature>
<evidence type="ECO:0000256" key="15">
    <source>
        <dbReference type="ARBA" id="ARBA00023273"/>
    </source>
</evidence>
<dbReference type="InterPro" id="IPR024317">
    <property type="entry name" value="Dynein_heavy_chain_D4_dom"/>
</dbReference>
<evidence type="ECO:0000256" key="20">
    <source>
        <dbReference type="SAM" id="Coils"/>
    </source>
</evidence>
<dbReference type="Gene3D" id="3.40.50.300">
    <property type="entry name" value="P-loop containing nucleotide triphosphate hydrolases"/>
    <property type="match status" value="5"/>
</dbReference>
<dbReference type="PRINTS" id="PR00405">
    <property type="entry name" value="REVINTRACTNG"/>
</dbReference>
<dbReference type="CDD" id="cd08838">
    <property type="entry name" value="ArfGap_AGFG"/>
    <property type="match status" value="1"/>
</dbReference>
<evidence type="ECO:0000256" key="17">
    <source>
        <dbReference type="ARBA" id="ARBA00063032"/>
    </source>
</evidence>
<comment type="similarity">
    <text evidence="3">Belongs to the dynein heavy chain family.</text>
</comment>
<dbReference type="Proteomes" id="UP001146120">
    <property type="component" value="Unassembled WGS sequence"/>
</dbReference>
<evidence type="ECO:0000256" key="19">
    <source>
        <dbReference type="PROSITE-ProRule" id="PRU00288"/>
    </source>
</evidence>
<comment type="subcellular location">
    <subcellularLocation>
        <location evidence="1">Cell projection</location>
        <location evidence="1">Cilium</location>
        <location evidence="1">Flagellum</location>
    </subcellularLocation>
    <subcellularLocation>
        <location evidence="2">Cytoplasm</location>
        <location evidence="2">Cytoskeleton</location>
        <location evidence="2">Cilium axoneme</location>
    </subcellularLocation>
</comment>
<keyword evidence="10" id="KW-0243">Dynein</keyword>
<dbReference type="InterPro" id="IPR004273">
    <property type="entry name" value="Dynein_heavy_D6_P-loop"/>
</dbReference>
<feature type="region of interest" description="Disordered" evidence="21">
    <location>
        <begin position="4799"/>
        <end position="4863"/>
    </location>
</feature>
<evidence type="ECO:0000256" key="5">
    <source>
        <dbReference type="ARBA" id="ARBA00022701"/>
    </source>
</evidence>
<dbReference type="Pfam" id="PF12777">
    <property type="entry name" value="MT"/>
    <property type="match status" value="1"/>
</dbReference>
<dbReference type="InterPro" id="IPR024743">
    <property type="entry name" value="Dynein_HC_stalk"/>
</dbReference>
<keyword evidence="9" id="KW-0282">Flagellum</keyword>
<dbReference type="GO" id="GO:0008017">
    <property type="term" value="F:microtubule binding"/>
    <property type="evidence" value="ECO:0007669"/>
    <property type="project" value="UniProtKB-ARBA"/>
</dbReference>
<dbReference type="SMART" id="SM00382">
    <property type="entry name" value="AAA"/>
    <property type="match status" value="2"/>
</dbReference>
<dbReference type="Pfam" id="PF12775">
    <property type="entry name" value="AAA_7"/>
    <property type="match status" value="1"/>
</dbReference>
<feature type="compositionally biased region" description="Low complexity" evidence="21">
    <location>
        <begin position="4977"/>
        <end position="5002"/>
    </location>
</feature>
<dbReference type="FunFam" id="1.20.920.20:FF:000001">
    <property type="entry name" value="dynein heavy chain 2, axonemal"/>
    <property type="match status" value="1"/>
</dbReference>
<dbReference type="GO" id="GO:0051959">
    <property type="term" value="F:dynein light intermediate chain binding"/>
    <property type="evidence" value="ECO:0007669"/>
    <property type="project" value="InterPro"/>
</dbReference>
<comment type="subunit">
    <text evidence="17">The I1 inner arm complex (also known as the f dynein complex) is a two-headed isoform composed of two heavy chains (1-alpha and 1-beta), three intermediate chains and three light chains. I1 occupies a specific position proximal to the first radial spoke and repeats every 96 nm along the length of the axoneme.</text>
</comment>
<dbReference type="Gene3D" id="3.20.180.20">
    <property type="entry name" value="Dynein heavy chain, N-terminal domain 2"/>
    <property type="match status" value="1"/>
</dbReference>
<dbReference type="Pfam" id="PF12774">
    <property type="entry name" value="AAA_6"/>
    <property type="match status" value="1"/>
</dbReference>
<dbReference type="GO" id="GO:0008569">
    <property type="term" value="F:minus-end-directed microtubule motor activity"/>
    <property type="evidence" value="ECO:0007669"/>
    <property type="project" value="InterPro"/>
</dbReference>
<accession>A0AAV2Z0I8</accession>
<dbReference type="Gene3D" id="1.20.58.1120">
    <property type="match status" value="1"/>
</dbReference>
<dbReference type="Pfam" id="PF12781">
    <property type="entry name" value="AAA_9"/>
    <property type="match status" value="1"/>
</dbReference>
<dbReference type="Gene3D" id="1.20.920.20">
    <property type="match status" value="1"/>
</dbReference>
<feature type="region of interest" description="Disordered" evidence="21">
    <location>
        <begin position="5282"/>
        <end position="5402"/>
    </location>
</feature>
<evidence type="ECO:0000259" key="22">
    <source>
        <dbReference type="PROSITE" id="PS50115"/>
    </source>
</evidence>
<gene>
    <name evidence="23" type="ORF">N0F65_001329</name>
</gene>
<keyword evidence="19" id="KW-0863">Zinc-finger</keyword>
<evidence type="ECO:0000256" key="7">
    <source>
        <dbReference type="ARBA" id="ARBA00022741"/>
    </source>
</evidence>
<feature type="compositionally biased region" description="Low complexity" evidence="21">
    <location>
        <begin position="5237"/>
        <end position="5252"/>
    </location>
</feature>